<protein>
    <recommendedName>
        <fullName evidence="4">SMODS and SLOG-associating 2TM effector domain-containing protein</fullName>
    </recommendedName>
</protein>
<keyword evidence="1" id="KW-1133">Transmembrane helix</keyword>
<evidence type="ECO:0000256" key="1">
    <source>
        <dbReference type="SAM" id="Phobius"/>
    </source>
</evidence>
<dbReference type="EMBL" id="JAOPGA020000506">
    <property type="protein sequence ID" value="KAL0479144.1"/>
    <property type="molecule type" value="Genomic_DNA"/>
</dbReference>
<reference evidence="2 3" key="1">
    <citation type="submission" date="2024-03" db="EMBL/GenBank/DDBJ databases">
        <title>The Acrasis kona genome and developmental transcriptomes reveal deep origins of eukaryotic multicellular pathways.</title>
        <authorList>
            <person name="Sheikh S."/>
            <person name="Fu C.-J."/>
            <person name="Brown M.W."/>
            <person name="Baldauf S.L."/>
        </authorList>
    </citation>
    <scope>NUCLEOTIDE SEQUENCE [LARGE SCALE GENOMIC DNA]</scope>
    <source>
        <strain evidence="2 3">ATCC MYA-3509</strain>
    </source>
</reference>
<accession>A0AAW2YR58</accession>
<name>A0AAW2YR58_9EUKA</name>
<evidence type="ECO:0008006" key="4">
    <source>
        <dbReference type="Google" id="ProtNLM"/>
    </source>
</evidence>
<proteinExistence type="predicted"/>
<gene>
    <name evidence="2" type="ORF">AKO1_007977</name>
</gene>
<dbReference type="Proteomes" id="UP001431209">
    <property type="component" value="Unassembled WGS sequence"/>
</dbReference>
<keyword evidence="1" id="KW-0812">Transmembrane</keyword>
<organism evidence="2 3">
    <name type="scientific">Acrasis kona</name>
    <dbReference type="NCBI Taxonomy" id="1008807"/>
    <lineage>
        <taxon>Eukaryota</taxon>
        <taxon>Discoba</taxon>
        <taxon>Heterolobosea</taxon>
        <taxon>Tetramitia</taxon>
        <taxon>Eutetramitia</taxon>
        <taxon>Acrasidae</taxon>
        <taxon>Acrasis</taxon>
    </lineage>
</organism>
<sequence length="174" mass="20220">MDQNWKLLITGELRELRHNCKFTSHAHLKKATAFEPYRKYADIIIGAGSTLIATSPIVARLTKSPQYYFVALFGAIFSAVAYNSKQQFVNLPKKEGNKWLRLYSEATLLRNEILSTPSKFTSEHAGYEIHQLKQKYKNLCDESHPTEEYYYKQACDDLNVNFEQQDIAYEESFF</sequence>
<keyword evidence="1" id="KW-0472">Membrane</keyword>
<evidence type="ECO:0000313" key="2">
    <source>
        <dbReference type="EMBL" id="KAL0479144.1"/>
    </source>
</evidence>
<keyword evidence="3" id="KW-1185">Reference proteome</keyword>
<feature type="transmembrane region" description="Helical" evidence="1">
    <location>
        <begin position="40"/>
        <end position="59"/>
    </location>
</feature>
<feature type="transmembrane region" description="Helical" evidence="1">
    <location>
        <begin position="65"/>
        <end position="84"/>
    </location>
</feature>
<comment type="caution">
    <text evidence="2">The sequence shown here is derived from an EMBL/GenBank/DDBJ whole genome shotgun (WGS) entry which is preliminary data.</text>
</comment>
<dbReference type="AlphaFoldDB" id="A0AAW2YR58"/>
<evidence type="ECO:0000313" key="3">
    <source>
        <dbReference type="Proteomes" id="UP001431209"/>
    </source>
</evidence>